<evidence type="ECO:0000313" key="3">
    <source>
        <dbReference type="Proteomes" id="UP000315226"/>
    </source>
</evidence>
<protein>
    <submittedName>
        <fullName evidence="2">Uncharacterized protein</fullName>
    </submittedName>
</protein>
<gene>
    <name evidence="2" type="ORF">SGA01_04850</name>
</gene>
<accession>A0A4Y3RGG6</accession>
<name>A0A4Y3RGG6_9ACTN</name>
<evidence type="ECO:0000256" key="1">
    <source>
        <dbReference type="SAM" id="MobiDB-lite"/>
    </source>
</evidence>
<feature type="region of interest" description="Disordered" evidence="1">
    <location>
        <begin position="1"/>
        <end position="25"/>
    </location>
</feature>
<dbReference type="EMBL" id="BJMN01000004">
    <property type="protein sequence ID" value="GEB54880.1"/>
    <property type="molecule type" value="Genomic_DNA"/>
</dbReference>
<keyword evidence="3" id="KW-1185">Reference proteome</keyword>
<proteinExistence type="predicted"/>
<reference evidence="2 3" key="1">
    <citation type="submission" date="2019-06" db="EMBL/GenBank/DDBJ databases">
        <title>Whole genome shotgun sequence of Streptomyces gardneri NBRC 12865.</title>
        <authorList>
            <person name="Hosoyama A."/>
            <person name="Uohara A."/>
            <person name="Ohji S."/>
            <person name="Ichikawa N."/>
        </authorList>
    </citation>
    <scope>NUCLEOTIDE SEQUENCE [LARGE SCALE GENOMIC DNA]</scope>
    <source>
        <strain evidence="2 3">NBRC 12865</strain>
    </source>
</reference>
<dbReference type="AlphaFoldDB" id="A0A4Y3RGG6"/>
<organism evidence="2 3">
    <name type="scientific">Streptomyces gardneri</name>
    <dbReference type="NCBI Taxonomy" id="66892"/>
    <lineage>
        <taxon>Bacteria</taxon>
        <taxon>Bacillati</taxon>
        <taxon>Actinomycetota</taxon>
        <taxon>Actinomycetes</taxon>
        <taxon>Kitasatosporales</taxon>
        <taxon>Streptomycetaceae</taxon>
        <taxon>Streptomyces</taxon>
    </lineage>
</organism>
<comment type="caution">
    <text evidence="2">The sequence shown here is derived from an EMBL/GenBank/DDBJ whole genome shotgun (WGS) entry which is preliminary data.</text>
</comment>
<dbReference type="Proteomes" id="UP000315226">
    <property type="component" value="Unassembled WGS sequence"/>
</dbReference>
<sequence>MATGDGGTRGVFTHDGSTAQWNIPAETVPGSYGGTLQYTITG</sequence>
<evidence type="ECO:0000313" key="2">
    <source>
        <dbReference type="EMBL" id="GEB54880.1"/>
    </source>
</evidence>